<evidence type="ECO:0000256" key="7">
    <source>
        <dbReference type="NCBIfam" id="TIGR01748"/>
    </source>
</evidence>
<evidence type="ECO:0000256" key="5">
    <source>
        <dbReference type="ARBA" id="ARBA00023308"/>
    </source>
</evidence>
<comment type="similarity">
    <text evidence="6">Belongs to the rhamnose isomerase family.</text>
</comment>
<dbReference type="EMBL" id="JADZLT010000055">
    <property type="protein sequence ID" value="MBH0239501.1"/>
    <property type="molecule type" value="Genomic_DNA"/>
</dbReference>
<keyword evidence="3 6" id="KW-0464">Manganese</keyword>
<comment type="subcellular location">
    <subcellularLocation>
        <location evidence="6">Cytoplasm</location>
    </subcellularLocation>
</comment>
<evidence type="ECO:0000256" key="6">
    <source>
        <dbReference type="HAMAP-Rule" id="MF_00541"/>
    </source>
</evidence>
<dbReference type="AlphaFoldDB" id="A0A931N162"/>
<gene>
    <name evidence="6" type="primary">rhaA</name>
    <name evidence="9" type="ORF">I5731_16885</name>
</gene>
<keyword evidence="10" id="KW-1185">Reference proteome</keyword>
<proteinExistence type="inferred from homology"/>
<keyword evidence="4 6" id="KW-0413">Isomerase</keyword>
<dbReference type="PANTHER" id="PTHR30268">
    <property type="entry name" value="L-RHAMNOSE ISOMERASE"/>
    <property type="match status" value="1"/>
</dbReference>
<comment type="caution">
    <text evidence="9">The sequence shown here is derived from an EMBL/GenBank/DDBJ whole genome shotgun (WGS) entry which is preliminary data.</text>
</comment>
<dbReference type="NCBIfam" id="TIGR01748">
    <property type="entry name" value="rhaA"/>
    <property type="match status" value="1"/>
</dbReference>
<feature type="binding site" evidence="6">
    <location>
        <position position="298"/>
    </location>
    <ligand>
        <name>Mn(2+)</name>
        <dbReference type="ChEBI" id="CHEBI:29035"/>
    </ligand>
</feature>
<comment type="cofactor">
    <cofactor evidence="6">
        <name>Mn(2+)</name>
        <dbReference type="ChEBI" id="CHEBI:29035"/>
    </cofactor>
    <text evidence="6">Binds 1 Mn(2+) ion per subunit.</text>
</comment>
<evidence type="ECO:0000313" key="9">
    <source>
        <dbReference type="EMBL" id="MBH0239501.1"/>
    </source>
</evidence>
<keyword evidence="1 6" id="KW-0963">Cytoplasm</keyword>
<evidence type="ECO:0000256" key="1">
    <source>
        <dbReference type="ARBA" id="ARBA00022490"/>
    </source>
</evidence>
<comment type="function">
    <text evidence="6">Catalyzes the interconversion of L-rhamnose and L-rhamnulose.</text>
</comment>
<dbReference type="GO" id="GO:0019301">
    <property type="term" value="P:rhamnose catabolic process"/>
    <property type="evidence" value="ECO:0007669"/>
    <property type="project" value="UniProtKB-UniRule"/>
</dbReference>
<reference evidence="9" key="1">
    <citation type="submission" date="2020-12" db="EMBL/GenBank/DDBJ databases">
        <title>Methylobrevis albus sp. nov., isolated from fresh water lack sediment.</title>
        <authorList>
            <person name="Zou Q."/>
        </authorList>
    </citation>
    <scope>NUCLEOTIDE SEQUENCE</scope>
    <source>
        <strain evidence="9">L22</strain>
    </source>
</reference>
<dbReference type="NCBIfam" id="NF002203">
    <property type="entry name" value="PRK01076.1"/>
    <property type="match status" value="1"/>
</dbReference>
<accession>A0A931N162</accession>
<sequence length="420" mass="46189">MPGEGDVTNNYDLAREAFAGWGVDTDAAITALSAVPISVHCWQGDDVGGFERKSGTSGGGIQATGNHPGRARNPDELRADLDFAFAQIPGRHRLNLHACYLDTAEQPDRDEIEYRHFASWVDWAKENGLGLDFNPTFFAHAKADDNLTLSHPDAGIRDFWIEHGRRCREIAAAMGRELGSAAVNNIWVPDGSKDTPVDRMAARRRLEASLDAMFAETFQKSELIDAVESKLFGIGVESMTVGSHEFYLGYAIRKGTALCLDMGHFHPTESVADKLSAVALSVEDILLHVSRPVRWDSDHVVLLNDDLLAMAQELVFADLLPRTRIGLDFFDATISRTAAWVVGVRNMQKALLRAFLLPQARLKALEARLDYTARLVLTEEARDLPFAAVWAEYCARAEVPVGEALLGRLEAYQAAVSGRG</sequence>
<dbReference type="Gene3D" id="3.20.20.150">
    <property type="entry name" value="Divalent-metal-dependent TIM barrel enzymes"/>
    <property type="match status" value="1"/>
</dbReference>
<dbReference type="GO" id="GO:0019324">
    <property type="term" value="P:L-lyxose metabolic process"/>
    <property type="evidence" value="ECO:0007669"/>
    <property type="project" value="TreeGrafter"/>
</dbReference>
<comment type="catalytic activity">
    <reaction evidence="6">
        <text>L-rhamnopyranose = L-rhamnulose</text>
        <dbReference type="Rhea" id="RHEA:23160"/>
        <dbReference type="ChEBI" id="CHEBI:17897"/>
        <dbReference type="ChEBI" id="CHEBI:62346"/>
        <dbReference type="EC" id="5.3.1.14"/>
    </reaction>
</comment>
<dbReference type="InterPro" id="IPR036237">
    <property type="entry name" value="Xyl_isomerase-like_sf"/>
</dbReference>
<dbReference type="GO" id="GO:0008740">
    <property type="term" value="F:L-rhamnose isomerase activity"/>
    <property type="evidence" value="ECO:0007669"/>
    <property type="project" value="UniProtKB-UniRule"/>
</dbReference>
<dbReference type="GO" id="GO:0030145">
    <property type="term" value="F:manganese ion binding"/>
    <property type="evidence" value="ECO:0007669"/>
    <property type="project" value="UniProtKB-UniRule"/>
</dbReference>
<dbReference type="InterPro" id="IPR009308">
    <property type="entry name" value="Rhamnose_isomerase"/>
</dbReference>
<evidence type="ECO:0000256" key="3">
    <source>
        <dbReference type="ARBA" id="ARBA00023211"/>
    </source>
</evidence>
<organism evidence="9 10">
    <name type="scientific">Methylobrevis albus</name>
    <dbReference type="NCBI Taxonomy" id="2793297"/>
    <lineage>
        <taxon>Bacteria</taxon>
        <taxon>Pseudomonadati</taxon>
        <taxon>Pseudomonadota</taxon>
        <taxon>Alphaproteobacteria</taxon>
        <taxon>Hyphomicrobiales</taxon>
        <taxon>Pleomorphomonadaceae</taxon>
        <taxon>Methylobrevis</taxon>
    </lineage>
</organism>
<dbReference type="Pfam" id="PF06134">
    <property type="entry name" value="RhaA"/>
    <property type="match status" value="1"/>
</dbReference>
<dbReference type="HAMAP" id="MF_00541">
    <property type="entry name" value="RhaA"/>
    <property type="match status" value="1"/>
</dbReference>
<dbReference type="EC" id="5.3.1.14" evidence="6 7"/>
<feature type="region of interest" description="Disordered" evidence="8">
    <location>
        <begin position="52"/>
        <end position="73"/>
    </location>
</feature>
<dbReference type="Proteomes" id="UP000631694">
    <property type="component" value="Unassembled WGS sequence"/>
</dbReference>
<comment type="pathway">
    <text evidence="6">Carbohydrate degradation; L-rhamnose degradation; glycerone phosphate from L-rhamnose: step 1/3.</text>
</comment>
<name>A0A931N162_9HYPH</name>
<evidence type="ECO:0000256" key="8">
    <source>
        <dbReference type="SAM" id="MobiDB-lite"/>
    </source>
</evidence>
<evidence type="ECO:0000313" key="10">
    <source>
        <dbReference type="Proteomes" id="UP000631694"/>
    </source>
</evidence>
<feature type="binding site" evidence="6">
    <location>
        <position position="264"/>
    </location>
    <ligand>
        <name>Mn(2+)</name>
        <dbReference type="ChEBI" id="CHEBI:29035"/>
    </ligand>
</feature>
<dbReference type="PANTHER" id="PTHR30268:SF0">
    <property type="entry name" value="L-RHAMNOSE ISOMERASE"/>
    <property type="match status" value="1"/>
</dbReference>
<keyword evidence="2 6" id="KW-0479">Metal-binding</keyword>
<feature type="binding site" evidence="6">
    <location>
        <position position="296"/>
    </location>
    <ligand>
        <name>Mn(2+)</name>
        <dbReference type="ChEBI" id="CHEBI:29035"/>
    </ligand>
</feature>
<dbReference type="GO" id="GO:0005737">
    <property type="term" value="C:cytoplasm"/>
    <property type="evidence" value="ECO:0007669"/>
    <property type="project" value="UniProtKB-SubCell"/>
</dbReference>
<protein>
    <recommendedName>
        <fullName evidence="6 7">L-rhamnose isomerase</fullName>
        <ecNumber evidence="6 7">5.3.1.14</ecNumber>
    </recommendedName>
</protein>
<keyword evidence="5 6" id="KW-0684">Rhamnose metabolism</keyword>
<dbReference type="SUPFAM" id="SSF51658">
    <property type="entry name" value="Xylose isomerase-like"/>
    <property type="match status" value="1"/>
</dbReference>
<dbReference type="InterPro" id="IPR050337">
    <property type="entry name" value="L-rhamnose_isomerase"/>
</dbReference>
<evidence type="ECO:0000256" key="4">
    <source>
        <dbReference type="ARBA" id="ARBA00023235"/>
    </source>
</evidence>
<evidence type="ECO:0000256" key="2">
    <source>
        <dbReference type="ARBA" id="ARBA00022723"/>
    </source>
</evidence>